<evidence type="ECO:0000256" key="6">
    <source>
        <dbReference type="SAM" id="MobiDB-lite"/>
    </source>
</evidence>
<feature type="transmembrane region" description="Helical" evidence="7">
    <location>
        <begin position="396"/>
        <end position="416"/>
    </location>
</feature>
<feature type="domain" description="Major facilitator superfamily associated" evidence="8">
    <location>
        <begin position="117"/>
        <end position="400"/>
    </location>
</feature>
<reference evidence="9" key="1">
    <citation type="submission" date="2023-05" db="EMBL/GenBank/DDBJ databases">
        <authorList>
            <person name="Stuckert A."/>
        </authorList>
    </citation>
    <scope>NUCLEOTIDE SEQUENCE</scope>
</reference>
<feature type="compositionally biased region" description="Basic and acidic residues" evidence="6">
    <location>
        <begin position="33"/>
        <end position="49"/>
    </location>
</feature>
<feature type="transmembrane region" description="Helical" evidence="7">
    <location>
        <begin position="233"/>
        <end position="256"/>
    </location>
</feature>
<evidence type="ECO:0000256" key="1">
    <source>
        <dbReference type="ARBA" id="ARBA00004141"/>
    </source>
</evidence>
<feature type="transmembrane region" description="Helical" evidence="7">
    <location>
        <begin position="163"/>
        <end position="181"/>
    </location>
</feature>
<dbReference type="InterPro" id="IPR024989">
    <property type="entry name" value="MFS_assoc_dom"/>
</dbReference>
<accession>A0ABN9HUL6</accession>
<feature type="transmembrane region" description="Helical" evidence="7">
    <location>
        <begin position="120"/>
        <end position="142"/>
    </location>
</feature>
<keyword evidence="3 7" id="KW-0812">Transmembrane</keyword>
<evidence type="ECO:0000256" key="7">
    <source>
        <dbReference type="SAM" id="Phobius"/>
    </source>
</evidence>
<feature type="transmembrane region" description="Helical" evidence="7">
    <location>
        <begin position="307"/>
        <end position="325"/>
    </location>
</feature>
<dbReference type="CDD" id="cd17479">
    <property type="entry name" value="MFS_MFSD6L"/>
    <property type="match status" value="1"/>
</dbReference>
<feature type="transmembrane region" description="Helical" evidence="7">
    <location>
        <begin position="276"/>
        <end position="295"/>
    </location>
</feature>
<dbReference type="EMBL" id="CATNWA010022026">
    <property type="protein sequence ID" value="CAI9624829.1"/>
    <property type="molecule type" value="Genomic_DNA"/>
</dbReference>
<evidence type="ECO:0000256" key="2">
    <source>
        <dbReference type="ARBA" id="ARBA00005241"/>
    </source>
</evidence>
<evidence type="ECO:0000313" key="9">
    <source>
        <dbReference type="EMBL" id="CAI9624829.1"/>
    </source>
</evidence>
<name>A0ABN9HUL6_9NEOB</name>
<dbReference type="InterPro" id="IPR051717">
    <property type="entry name" value="MFS_MFSD6"/>
</dbReference>
<feature type="compositionally biased region" description="Basic and acidic residues" evidence="6">
    <location>
        <begin position="94"/>
        <end position="103"/>
    </location>
</feature>
<evidence type="ECO:0000256" key="4">
    <source>
        <dbReference type="ARBA" id="ARBA00022989"/>
    </source>
</evidence>
<gene>
    <name evidence="9" type="ORF">SPARVUS_LOCUS16765946</name>
</gene>
<dbReference type="Pfam" id="PF12832">
    <property type="entry name" value="MFS_1_like"/>
    <property type="match status" value="1"/>
</dbReference>
<dbReference type="Gene3D" id="1.20.1250.20">
    <property type="entry name" value="MFS general substrate transporter like domains"/>
    <property type="match status" value="1"/>
</dbReference>
<protein>
    <recommendedName>
        <fullName evidence="8">Major facilitator superfamily associated domain-containing protein</fullName>
    </recommendedName>
</protein>
<sequence>MTPEALKNGYPETPHHSDLSARFKTSITPKKLSKTDASKRFTNAKDRITTSEQSTISPELSTHLLDSVVRTSLAKEPQDDNTSSITFHSQTDSSNHDVPKKRDLAKRTTQPEHFLIEHKIFLVVLGIVLIWEIVASPLEWTADDSVYEYLDFVDATDRHEKIWIWRYLGACLGSFSIVFLIDNVNCFLIPGLPRVYLHFYGYSAFMIITFLLSTLYPIHVSKKTEHASKTIKALGLMGSDGRIILLSVTVFLMGAVRSTADNFLFWKMQDMGSSELYMGLSVVLALVSEIGLYIFKGKLMRSLSFKWMVALGLLCQAVEFLYYSFLWAPWAVLPIQFSSAFSNGVLLWAIKSQVDDVATPGMERSIQLVLHCLSHHFGASLGSFASGFVISSFSLAILFQSCCVLLLIWLLMFLVIQPKLPHIKKINYSRLLAPDNSDMSDSEDEQERDWLVKAMKDDSKIW</sequence>
<evidence type="ECO:0000313" key="10">
    <source>
        <dbReference type="Proteomes" id="UP001162483"/>
    </source>
</evidence>
<evidence type="ECO:0000259" key="8">
    <source>
        <dbReference type="Pfam" id="PF12832"/>
    </source>
</evidence>
<organism evidence="9 10">
    <name type="scientific">Staurois parvus</name>
    <dbReference type="NCBI Taxonomy" id="386267"/>
    <lineage>
        <taxon>Eukaryota</taxon>
        <taxon>Metazoa</taxon>
        <taxon>Chordata</taxon>
        <taxon>Craniata</taxon>
        <taxon>Vertebrata</taxon>
        <taxon>Euteleostomi</taxon>
        <taxon>Amphibia</taxon>
        <taxon>Batrachia</taxon>
        <taxon>Anura</taxon>
        <taxon>Neobatrachia</taxon>
        <taxon>Ranoidea</taxon>
        <taxon>Ranidae</taxon>
        <taxon>Staurois</taxon>
    </lineage>
</organism>
<feature type="region of interest" description="Disordered" evidence="6">
    <location>
        <begin position="1"/>
        <end position="56"/>
    </location>
</feature>
<comment type="subcellular location">
    <subcellularLocation>
        <location evidence="1">Membrane</location>
        <topology evidence="1">Multi-pass membrane protein</topology>
    </subcellularLocation>
</comment>
<keyword evidence="5 7" id="KW-0472">Membrane</keyword>
<comment type="similarity">
    <text evidence="2">Belongs to the major facilitator superfamily. MFSD6 family.</text>
</comment>
<feature type="region of interest" description="Disordered" evidence="6">
    <location>
        <begin position="74"/>
        <end position="103"/>
    </location>
</feature>
<dbReference type="PANTHER" id="PTHR16172">
    <property type="entry name" value="MAJOR FACILITATOR SUPERFAMILY DOMAIN-CONTAINING PROTEIN 6-LIKE"/>
    <property type="match status" value="1"/>
</dbReference>
<evidence type="ECO:0000256" key="5">
    <source>
        <dbReference type="ARBA" id="ARBA00023136"/>
    </source>
</evidence>
<dbReference type="Proteomes" id="UP001162483">
    <property type="component" value="Unassembled WGS sequence"/>
</dbReference>
<dbReference type="PANTHER" id="PTHR16172:SF41">
    <property type="entry name" value="MAJOR FACILITATOR SUPERFAMILY DOMAIN-CONTAINING PROTEIN 6-LIKE"/>
    <property type="match status" value="1"/>
</dbReference>
<keyword evidence="4 7" id="KW-1133">Transmembrane helix</keyword>
<comment type="caution">
    <text evidence="9">The sequence shown here is derived from an EMBL/GenBank/DDBJ whole genome shotgun (WGS) entry which is preliminary data.</text>
</comment>
<proteinExistence type="inferred from homology"/>
<feature type="transmembrane region" description="Helical" evidence="7">
    <location>
        <begin position="201"/>
        <end position="221"/>
    </location>
</feature>
<evidence type="ECO:0000256" key="3">
    <source>
        <dbReference type="ARBA" id="ARBA00022692"/>
    </source>
</evidence>
<feature type="compositionally biased region" description="Polar residues" evidence="6">
    <location>
        <begin position="80"/>
        <end position="93"/>
    </location>
</feature>
<dbReference type="InterPro" id="IPR036259">
    <property type="entry name" value="MFS_trans_sf"/>
</dbReference>
<keyword evidence="10" id="KW-1185">Reference proteome</keyword>
<dbReference type="SUPFAM" id="SSF103473">
    <property type="entry name" value="MFS general substrate transporter"/>
    <property type="match status" value="1"/>
</dbReference>